<dbReference type="PROSITE" id="PS51257">
    <property type="entry name" value="PROKAR_LIPOPROTEIN"/>
    <property type="match status" value="1"/>
</dbReference>
<evidence type="ECO:0000259" key="3">
    <source>
        <dbReference type="PROSITE" id="PS50983"/>
    </source>
</evidence>
<evidence type="ECO:0000256" key="1">
    <source>
        <dbReference type="ARBA" id="ARBA00008814"/>
    </source>
</evidence>
<keyword evidence="5" id="KW-1185">Reference proteome</keyword>
<organism evidence="4 5">
    <name type="scientific">Paenibacillus stellifer</name>
    <dbReference type="NCBI Taxonomy" id="169760"/>
    <lineage>
        <taxon>Bacteria</taxon>
        <taxon>Bacillati</taxon>
        <taxon>Bacillota</taxon>
        <taxon>Bacilli</taxon>
        <taxon>Bacillales</taxon>
        <taxon>Paenibacillaceae</taxon>
        <taxon>Paenibacillus</taxon>
    </lineage>
</organism>
<evidence type="ECO:0000256" key="2">
    <source>
        <dbReference type="SAM" id="SignalP"/>
    </source>
</evidence>
<protein>
    <recommendedName>
        <fullName evidence="3">Fe/B12 periplasmic-binding domain-containing protein</fullName>
    </recommendedName>
</protein>
<evidence type="ECO:0000313" key="5">
    <source>
        <dbReference type="Proteomes" id="UP000029507"/>
    </source>
</evidence>
<dbReference type="HOGENOM" id="CLU_038034_13_3_9"/>
<gene>
    <name evidence="4" type="ORF">PSTEL_24440</name>
</gene>
<keyword evidence="2" id="KW-0732">Signal</keyword>
<dbReference type="PANTHER" id="PTHR30535:SF34">
    <property type="entry name" value="MOLYBDATE-BINDING PROTEIN MOLA"/>
    <property type="match status" value="1"/>
</dbReference>
<feature type="signal peptide" evidence="2">
    <location>
        <begin position="1"/>
        <end position="28"/>
    </location>
</feature>
<dbReference type="Proteomes" id="UP000029507">
    <property type="component" value="Chromosome"/>
</dbReference>
<accession>A0A089M057</accession>
<proteinExistence type="inferred from homology"/>
<dbReference type="EMBL" id="CP009286">
    <property type="protein sequence ID" value="AIQ65785.1"/>
    <property type="molecule type" value="Genomic_DNA"/>
</dbReference>
<dbReference type="PANTHER" id="PTHR30535">
    <property type="entry name" value="VITAMIN B12-BINDING PROTEIN"/>
    <property type="match status" value="1"/>
</dbReference>
<reference evidence="4 5" key="1">
    <citation type="submission" date="2014-08" db="EMBL/GenBank/DDBJ databases">
        <title>Comparative genomics of the Paenibacillus odorifer group.</title>
        <authorList>
            <person name="den Bakker H.C."/>
            <person name="Tsai Y.-C."/>
            <person name="Martin N."/>
            <person name="Korlach J."/>
            <person name="Wiedmann M."/>
        </authorList>
    </citation>
    <scope>NUCLEOTIDE SEQUENCE [LARGE SCALE GENOMIC DNA]</scope>
    <source>
        <strain evidence="4 5">DSM 14472</strain>
    </source>
</reference>
<comment type="similarity">
    <text evidence="1">Belongs to the bacterial solute-binding protein 8 family.</text>
</comment>
<dbReference type="SUPFAM" id="SSF53807">
    <property type="entry name" value="Helical backbone' metal receptor"/>
    <property type="match status" value="1"/>
</dbReference>
<dbReference type="InterPro" id="IPR002491">
    <property type="entry name" value="ABC_transptr_periplasmic_BD"/>
</dbReference>
<dbReference type="Pfam" id="PF01497">
    <property type="entry name" value="Peripla_BP_2"/>
    <property type="match status" value="1"/>
</dbReference>
<dbReference type="STRING" id="169760.PSTEL_24440"/>
<evidence type="ECO:0000313" key="4">
    <source>
        <dbReference type="EMBL" id="AIQ65785.1"/>
    </source>
</evidence>
<dbReference type="OrthoDB" id="9793175at2"/>
<feature type="domain" description="Fe/B12 periplasmic-binding" evidence="3">
    <location>
        <begin position="49"/>
        <end position="318"/>
    </location>
</feature>
<dbReference type="RefSeq" id="WP_038699113.1">
    <property type="nucleotide sequence ID" value="NZ_CP009286.1"/>
</dbReference>
<dbReference type="InterPro" id="IPR050902">
    <property type="entry name" value="ABC_Transporter_SBP"/>
</dbReference>
<dbReference type="AlphaFoldDB" id="A0A089M057"/>
<sequence>MIRHRRIMLMLAACLLLAVSAGCGGSRAEQRTITNIKGQELKVPVEAKRITAVYGPSYEILVMLGAEDRIVACSDVQVDNFPWAQLIFKRMNTLPKLKNVHTAVNIEALLSYKPDLVLGFPRPNESNKLDELKIDNVPGVVTANLESSLKQLEVYANAVGGEAPERVREYEDYFRAKLKRVTDVTSKLPDADRPAVYYSAIDLLSTYGKYSDLTEVISAAGGRSVTADFEAGNHSQITFEQLVQYNPAYIFIDHGGINDLETAEKIRSNAYSDGRYGLIKAVADKQVYLTPSGAFYWDMGLQKILLVMEMAKILHPDAFADLDMNAELREFYSKFYHYELTQEQADKILNRENP</sequence>
<dbReference type="KEGG" id="pste:PSTEL_24440"/>
<name>A0A089M057_9BACL</name>
<feature type="chain" id="PRO_5001846833" description="Fe/B12 periplasmic-binding domain-containing protein" evidence="2">
    <location>
        <begin position="29"/>
        <end position="354"/>
    </location>
</feature>
<dbReference type="PROSITE" id="PS50983">
    <property type="entry name" value="FE_B12_PBP"/>
    <property type="match status" value="1"/>
</dbReference>
<dbReference type="Gene3D" id="3.40.50.1980">
    <property type="entry name" value="Nitrogenase molybdenum iron protein domain"/>
    <property type="match status" value="2"/>
</dbReference>